<keyword evidence="5" id="KW-1185">Reference proteome</keyword>
<sequence length="1323" mass="150457">MKLQIILFALLVQYSVSQWSTGEATVYWDCSGMSCDASRVDGNHWNNGDNPYYMARELYAPVFVSSQESVYGESLWGTFAASDLLSQQLGANTPPYDSSSQQGCGKCILVQNLLASNPNFTAVLLKTNRCPPYSNGCSNSDPPHIDIAVPGFDDLAYSTANICGTTQINGQQVDTCFHDQQLSSQCITAAHQPDNNCQCNMNSEIMSGGCEAFTLWGWQSGNPQVQYKVVECPEALCGCPPEYTTYWCDDENAVMDSQWCNESEENCGNCTGIWLSIQQWTTGQATVYWDCSGMACDATRVPGDEWDGNYNPYYLAREVYAPVSVIPSQSVYGESLWGTFAASDKLALSLGENSSHYTKENSQNGCGKCILVKNFNSLNPDFTAVLMKTNRCPPWATGCSNQDLPHIDIAVPGFDALAFSTANICGTKKINGYEVETCFDNQQDSNQCLNEQFDPDNSCLCEINSKILSEGCKSFTQWGWNTGNPQVQYQVVDCPEELVQRIASADMEKFNTCSKNLNENEENEDDKKDTDQDQDTNGESESENDNDDPENTEDENEKDNEEQTGICYINECGCPGAFLQSWCNPNSSYLQANWCQQSRNNCENCSGVWCTEQEQKVANKNEEKKQQINENKDEESQKENQSEEGSGQDLDLNPEIEQGKGEDSDEKSDESENEIGEDIETSESGEISENSENSENLENTENSENSEEEEEEEEGVSFDEQQDGTCYINNCGCPEAFKQSWCHVNNSQMQSDWCQLSSEKCEKCGGIWCDQKYTDENADKEEINEKEDSSKFFNEKIINEEDQFNDIDVDYSDTQDDENQSDSYIQEYQDNNQEEEEEQEDFDTNQIFREKIKDEKVLPSDLLENQDIFGKNDDDEDVIINKNQVGNGELSEEETDDEIFVRDSDDIDENLGETEKTLDQTSQDNFEENQQFVDESNFNEDLDEVIINQGQVGNGELSEEETENEEFVKDINDLQFEKPNDENDYEEKIISQTSNDKYENNDYLFDQEGNFDEDEVIINKNQVGNGELSEEETDNEIYLGNSENLEEENQILDSSANNNQEESEKLLDESNFNQEDDDQVVINQGQVRNGELSEEETENEDFQEDFDNLQFEKPQDVNDLEEKIISQTSNNIFENNNNNQLLPEEINANSDEDELLVNEYEGGTCYSQECGCPNSFKQQNCDVENSQLKDDWCQLNEQKCEKCQGIWCTEEFSEEESDHEMLIGSYEDQNEKEDQFNNQMEEINENQIQDDENDLQQQNQSNENQNQNDENYENESEFACYNAQCGCPGEYKSEWCNDKNAFLSSIWCQEKERNCKHCLGVWC</sequence>
<evidence type="ECO:0000256" key="3">
    <source>
        <dbReference type="SAM" id="SignalP"/>
    </source>
</evidence>
<feature type="region of interest" description="Disordered" evidence="2">
    <location>
        <begin position="883"/>
        <end position="924"/>
    </location>
</feature>
<feature type="compositionally biased region" description="Acidic residues" evidence="2">
    <location>
        <begin position="800"/>
        <end position="820"/>
    </location>
</feature>
<feature type="region of interest" description="Disordered" evidence="2">
    <location>
        <begin position="516"/>
        <end position="562"/>
    </location>
</feature>
<organism evidence="4 5">
    <name type="scientific">Pseudocohnilembus persalinus</name>
    <name type="common">Ciliate</name>
    <dbReference type="NCBI Taxonomy" id="266149"/>
    <lineage>
        <taxon>Eukaryota</taxon>
        <taxon>Sar</taxon>
        <taxon>Alveolata</taxon>
        <taxon>Ciliophora</taxon>
        <taxon>Intramacronucleata</taxon>
        <taxon>Oligohymenophorea</taxon>
        <taxon>Scuticociliatia</taxon>
        <taxon>Philasterida</taxon>
        <taxon>Pseudocohnilembidae</taxon>
        <taxon>Pseudocohnilembus</taxon>
    </lineage>
</organism>
<gene>
    <name evidence="4" type="ORF">PPERSA_06232</name>
</gene>
<feature type="coiled-coil region" evidence="1">
    <location>
        <begin position="1226"/>
        <end position="1275"/>
    </location>
</feature>
<evidence type="ECO:0000256" key="1">
    <source>
        <dbReference type="SAM" id="Coils"/>
    </source>
</evidence>
<evidence type="ECO:0000313" key="4">
    <source>
        <dbReference type="EMBL" id="KRX08054.1"/>
    </source>
</evidence>
<evidence type="ECO:0000256" key="2">
    <source>
        <dbReference type="SAM" id="MobiDB-lite"/>
    </source>
</evidence>
<dbReference type="Proteomes" id="UP000054937">
    <property type="component" value="Unassembled WGS sequence"/>
</dbReference>
<feature type="compositionally biased region" description="Low complexity" evidence="2">
    <location>
        <begin position="684"/>
        <end position="703"/>
    </location>
</feature>
<feature type="signal peptide" evidence="3">
    <location>
        <begin position="1"/>
        <end position="17"/>
    </location>
</feature>
<keyword evidence="1" id="KW-0175">Coiled coil</keyword>
<proteinExistence type="predicted"/>
<dbReference type="EMBL" id="LDAU01000076">
    <property type="protein sequence ID" value="KRX08054.1"/>
    <property type="molecule type" value="Genomic_DNA"/>
</dbReference>
<feature type="region of interest" description="Disordered" evidence="2">
    <location>
        <begin position="780"/>
        <end position="845"/>
    </location>
</feature>
<dbReference type="InterPro" id="IPR036908">
    <property type="entry name" value="RlpA-like_sf"/>
</dbReference>
<feature type="region of interest" description="Disordered" evidence="2">
    <location>
        <begin position="621"/>
        <end position="721"/>
    </location>
</feature>
<name>A0A0V0R0I1_PSEPJ</name>
<dbReference type="Gene3D" id="2.40.40.10">
    <property type="entry name" value="RlpA-like domain"/>
    <property type="match status" value="2"/>
</dbReference>
<protein>
    <submittedName>
        <fullName evidence="4">RlpA-like double-psi beta-barrel domain</fullName>
    </submittedName>
</protein>
<evidence type="ECO:0000313" key="5">
    <source>
        <dbReference type="Proteomes" id="UP000054937"/>
    </source>
</evidence>
<comment type="caution">
    <text evidence="4">The sequence shown here is derived from an EMBL/GenBank/DDBJ whole genome shotgun (WGS) entry which is preliminary data.</text>
</comment>
<feature type="compositionally biased region" description="Acidic residues" evidence="2">
    <location>
        <begin position="532"/>
        <end position="562"/>
    </location>
</feature>
<feature type="compositionally biased region" description="Basic and acidic residues" evidence="2">
    <location>
        <begin position="780"/>
        <end position="799"/>
    </location>
</feature>
<dbReference type="OrthoDB" id="10035502at2759"/>
<reference evidence="4 5" key="1">
    <citation type="journal article" date="2015" name="Sci. Rep.">
        <title>Genome of the facultative scuticociliatosis pathogen Pseudocohnilembus persalinus provides insight into its virulence through horizontal gene transfer.</title>
        <authorList>
            <person name="Xiong J."/>
            <person name="Wang G."/>
            <person name="Cheng J."/>
            <person name="Tian M."/>
            <person name="Pan X."/>
            <person name="Warren A."/>
            <person name="Jiang C."/>
            <person name="Yuan D."/>
            <person name="Miao W."/>
        </authorList>
    </citation>
    <scope>NUCLEOTIDE SEQUENCE [LARGE SCALE GENOMIC DNA]</scope>
    <source>
        <strain evidence="4">36N120E</strain>
    </source>
</reference>
<keyword evidence="3" id="KW-0732">Signal</keyword>
<feature type="compositionally biased region" description="Acidic residues" evidence="2">
    <location>
        <begin position="832"/>
        <end position="843"/>
    </location>
</feature>
<feature type="compositionally biased region" description="Acidic residues" evidence="2">
    <location>
        <begin position="704"/>
        <end position="721"/>
    </location>
</feature>
<feature type="compositionally biased region" description="Basic and acidic residues" evidence="2">
    <location>
        <begin position="621"/>
        <end position="641"/>
    </location>
</feature>
<feature type="compositionally biased region" description="Polar residues" evidence="2">
    <location>
        <begin position="1051"/>
        <end position="1060"/>
    </location>
</feature>
<accession>A0A0V0R0I1</accession>
<feature type="chain" id="PRO_5006867650" evidence="3">
    <location>
        <begin position="18"/>
        <end position="1323"/>
    </location>
</feature>
<feature type="region of interest" description="Disordered" evidence="2">
    <location>
        <begin position="1022"/>
        <end position="1078"/>
    </location>
</feature>
<feature type="compositionally biased region" description="Acidic residues" evidence="2">
    <location>
        <begin position="663"/>
        <end position="683"/>
    </location>
</feature>
<dbReference type="InParanoid" id="A0A0V0R0I1"/>
<dbReference type="SUPFAM" id="SSF50685">
    <property type="entry name" value="Barwin-like endoglucanases"/>
    <property type="match status" value="2"/>
</dbReference>